<accession>F9WX97</accession>
<organism evidence="3 4">
    <name type="scientific">Zymoseptoria tritici (strain CBS 115943 / IPO323)</name>
    <name type="common">Speckled leaf blotch fungus</name>
    <name type="synonym">Septoria tritici</name>
    <dbReference type="NCBI Taxonomy" id="336722"/>
    <lineage>
        <taxon>Eukaryota</taxon>
        <taxon>Fungi</taxon>
        <taxon>Dikarya</taxon>
        <taxon>Ascomycota</taxon>
        <taxon>Pezizomycotina</taxon>
        <taxon>Dothideomycetes</taxon>
        <taxon>Dothideomycetidae</taxon>
        <taxon>Mycosphaerellales</taxon>
        <taxon>Mycosphaerellaceae</taxon>
        <taxon>Zymoseptoria</taxon>
    </lineage>
</organism>
<dbReference type="KEGG" id="ztr:MYCGRDRAFT_90262"/>
<evidence type="ECO:0000313" key="3">
    <source>
        <dbReference type="EMBL" id="EGP91786.1"/>
    </source>
</evidence>
<sequence length="137" mass="14624">MKLSTFLYVAAFFTGQALATPKPFAEAEAEAMPIYDPEPNTRCEVSKAPRHTAPVIKITHIEPAWSPTSAIRALCLSNLLSFSDSGGREVRLLSLATASFFAIQAVAVPSANIEIRGNNDASDAKQNGACNSRSLGR</sequence>
<dbReference type="AlphaFoldDB" id="F9WX97"/>
<dbReference type="HOGENOM" id="CLU_1866717_0_0_1"/>
<feature type="chain" id="PRO_5003391101" evidence="2">
    <location>
        <begin position="20"/>
        <end position="137"/>
    </location>
</feature>
<dbReference type="GeneID" id="13398508"/>
<dbReference type="InParanoid" id="F9WX97"/>
<proteinExistence type="predicted"/>
<gene>
    <name evidence="3" type="ORF">MYCGRDRAFT_90262</name>
</gene>
<dbReference type="RefSeq" id="XP_003856810.1">
    <property type="nucleotide sequence ID" value="XM_003856762.1"/>
</dbReference>
<evidence type="ECO:0000256" key="1">
    <source>
        <dbReference type="SAM" id="MobiDB-lite"/>
    </source>
</evidence>
<dbReference type="Proteomes" id="UP000008062">
    <property type="component" value="Chromosome 1"/>
</dbReference>
<feature type="region of interest" description="Disordered" evidence="1">
    <location>
        <begin position="117"/>
        <end position="137"/>
    </location>
</feature>
<protein>
    <submittedName>
        <fullName evidence="3">Signal peptide-containing protein</fullName>
    </submittedName>
</protein>
<name>F9WX97_ZYMTI</name>
<keyword evidence="2" id="KW-0732">Signal</keyword>
<evidence type="ECO:0000256" key="2">
    <source>
        <dbReference type="SAM" id="SignalP"/>
    </source>
</evidence>
<evidence type="ECO:0000313" key="4">
    <source>
        <dbReference type="Proteomes" id="UP000008062"/>
    </source>
</evidence>
<keyword evidence="4" id="KW-1185">Reference proteome</keyword>
<dbReference type="EMBL" id="CM001196">
    <property type="protein sequence ID" value="EGP91786.1"/>
    <property type="molecule type" value="Genomic_DNA"/>
</dbReference>
<feature type="signal peptide" evidence="2">
    <location>
        <begin position="1"/>
        <end position="19"/>
    </location>
</feature>
<feature type="compositionally biased region" description="Polar residues" evidence="1">
    <location>
        <begin position="119"/>
        <end position="137"/>
    </location>
</feature>
<reference evidence="3 4" key="1">
    <citation type="journal article" date="2011" name="PLoS Genet.">
        <title>Finished genome of the fungal wheat pathogen Mycosphaerella graminicola reveals dispensome structure, chromosome plasticity, and stealth pathogenesis.</title>
        <authorList>
            <person name="Goodwin S.B."/>
            <person name="Ben M'barek S."/>
            <person name="Dhillon B."/>
            <person name="Wittenberg A.H.J."/>
            <person name="Crane C.F."/>
            <person name="Hane J.K."/>
            <person name="Foster A.J."/>
            <person name="Van der Lee T.A.J."/>
            <person name="Grimwood J."/>
            <person name="Aerts A."/>
            <person name="Antoniw J."/>
            <person name="Bailey A."/>
            <person name="Bluhm B."/>
            <person name="Bowler J."/>
            <person name="Bristow J."/>
            <person name="van der Burgt A."/>
            <person name="Canto-Canche B."/>
            <person name="Churchill A.C.L."/>
            <person name="Conde-Ferraez L."/>
            <person name="Cools H.J."/>
            <person name="Coutinho P.M."/>
            <person name="Csukai M."/>
            <person name="Dehal P."/>
            <person name="De Wit P."/>
            <person name="Donzelli B."/>
            <person name="van de Geest H.C."/>
            <person name="van Ham R.C.H.J."/>
            <person name="Hammond-Kosack K.E."/>
            <person name="Henrissat B."/>
            <person name="Kilian A."/>
            <person name="Kobayashi A.K."/>
            <person name="Koopmann E."/>
            <person name="Kourmpetis Y."/>
            <person name="Kuzniar A."/>
            <person name="Lindquist E."/>
            <person name="Lombard V."/>
            <person name="Maliepaard C."/>
            <person name="Martins N."/>
            <person name="Mehrabi R."/>
            <person name="Nap J.P.H."/>
            <person name="Ponomarenko A."/>
            <person name="Rudd J.J."/>
            <person name="Salamov A."/>
            <person name="Schmutz J."/>
            <person name="Schouten H.J."/>
            <person name="Shapiro H."/>
            <person name="Stergiopoulos I."/>
            <person name="Torriani S.F.F."/>
            <person name="Tu H."/>
            <person name="de Vries R.P."/>
            <person name="Waalwijk C."/>
            <person name="Ware S.B."/>
            <person name="Wiebenga A."/>
            <person name="Zwiers L.-H."/>
            <person name="Oliver R.P."/>
            <person name="Grigoriev I.V."/>
            <person name="Kema G.H.J."/>
        </authorList>
    </citation>
    <scope>NUCLEOTIDE SEQUENCE [LARGE SCALE GENOMIC DNA]</scope>
    <source>
        <strain evidence="4">CBS 115943 / IPO323</strain>
    </source>
</reference>